<dbReference type="AlphaFoldDB" id="A0A399EG52"/>
<comment type="caution">
    <text evidence="1">The sequence shown here is derived from an EMBL/GenBank/DDBJ whole genome shotgun (WGS) entry which is preliminary data.</text>
</comment>
<name>A0A399EG52_9DEIN</name>
<dbReference type="Proteomes" id="UP000265715">
    <property type="component" value="Unassembled WGS sequence"/>
</dbReference>
<accession>A0A399EG52</accession>
<evidence type="ECO:0000313" key="2">
    <source>
        <dbReference type="Proteomes" id="UP000265715"/>
    </source>
</evidence>
<dbReference type="RefSeq" id="WP_170159663.1">
    <property type="nucleotide sequence ID" value="NZ_QXDL01000117.1"/>
</dbReference>
<dbReference type="EMBL" id="QXDL01000117">
    <property type="protein sequence ID" value="RIH82543.1"/>
    <property type="molecule type" value="Genomic_DNA"/>
</dbReference>
<organism evidence="1 2">
    <name type="scientific">Calidithermus terrae</name>
    <dbReference type="NCBI Taxonomy" id="1408545"/>
    <lineage>
        <taxon>Bacteria</taxon>
        <taxon>Thermotogati</taxon>
        <taxon>Deinococcota</taxon>
        <taxon>Deinococci</taxon>
        <taxon>Thermales</taxon>
        <taxon>Thermaceae</taxon>
        <taxon>Calidithermus</taxon>
    </lineage>
</organism>
<protein>
    <submittedName>
        <fullName evidence="1">Uncharacterized protein</fullName>
    </submittedName>
</protein>
<sequence>MTDLGRAILERLEQERLHRAMLRRLARERVKEGWRTLLDVLFSRSAGRKGRQGCGS</sequence>
<proteinExistence type="predicted"/>
<evidence type="ECO:0000313" key="1">
    <source>
        <dbReference type="EMBL" id="RIH82543.1"/>
    </source>
</evidence>
<reference evidence="1 2" key="1">
    <citation type="submission" date="2018-08" db="EMBL/GenBank/DDBJ databases">
        <title>Meiothermus terrae DSM 26712 genome sequencing project.</title>
        <authorList>
            <person name="Da Costa M.S."/>
            <person name="Albuquerque L."/>
            <person name="Raposo P."/>
            <person name="Froufe H.J.C."/>
            <person name="Barroso C.S."/>
            <person name="Egas C."/>
        </authorList>
    </citation>
    <scope>NUCLEOTIDE SEQUENCE [LARGE SCALE GENOMIC DNA]</scope>
    <source>
        <strain evidence="1 2">DSM 26712</strain>
    </source>
</reference>
<gene>
    <name evidence="1" type="ORF">Mterra_02617</name>
</gene>
<keyword evidence="2" id="KW-1185">Reference proteome</keyword>